<proteinExistence type="predicted"/>
<feature type="transmembrane region" description="Helical" evidence="1">
    <location>
        <begin position="166"/>
        <end position="184"/>
    </location>
</feature>
<organism evidence="4 5">
    <name type="scientific">Caenorhabditis tropicalis</name>
    <dbReference type="NCBI Taxonomy" id="1561998"/>
    <lineage>
        <taxon>Eukaryota</taxon>
        <taxon>Metazoa</taxon>
        <taxon>Ecdysozoa</taxon>
        <taxon>Nematoda</taxon>
        <taxon>Chromadorea</taxon>
        <taxon>Rhabditida</taxon>
        <taxon>Rhabditina</taxon>
        <taxon>Rhabditomorpha</taxon>
        <taxon>Rhabditoidea</taxon>
        <taxon>Rhabditidae</taxon>
        <taxon>Peloderinae</taxon>
        <taxon>Caenorhabditis</taxon>
    </lineage>
</organism>
<dbReference type="Proteomes" id="UP000095282">
    <property type="component" value="Unplaced"/>
</dbReference>
<dbReference type="STRING" id="1561998.A0A1I7TQS1"/>
<dbReference type="InterPro" id="IPR002656">
    <property type="entry name" value="Acyl_transf_3_dom"/>
</dbReference>
<feature type="transmembrane region" description="Helical" evidence="1">
    <location>
        <begin position="230"/>
        <end position="250"/>
    </location>
</feature>
<feature type="transmembrane region" description="Helical" evidence="1">
    <location>
        <begin position="12"/>
        <end position="28"/>
    </location>
</feature>
<dbReference type="InterPro" id="IPR043968">
    <property type="entry name" value="SGNH"/>
</dbReference>
<reference evidence="5" key="1">
    <citation type="submission" date="2016-11" db="UniProtKB">
        <authorList>
            <consortium name="WormBaseParasite"/>
        </authorList>
    </citation>
    <scope>IDENTIFICATION</scope>
</reference>
<dbReference type="eggNOG" id="ENOG502TFQK">
    <property type="taxonomic scope" value="Eukaryota"/>
</dbReference>
<evidence type="ECO:0000313" key="5">
    <source>
        <dbReference type="WBParaSite" id="Csp11.Scaffold629.g10838.t1"/>
    </source>
</evidence>
<sequence length="648" mass="75400">MTSENKLQSLQGLRGISIILVLIFHLYPREFVNGFVGVDMFFVLSGYLMTKILTRKFNFLSVVNFYKKRFSRIVPLYYFTIIGTIIGVLCLVLKAERQEFLLDVKWCLSLVSNFQPIFEHKTYWDQVSTIRFLTHLWSLATELQYYLMVPIIHWIAINLPFYNRIFGYSLAIVILFFFQLLTPFELSYCFLAARVWQFLLGSVAFELYQRNGEADIFKKKNETKWNVFDIFSYLFIGILGTVLTLPWIFGEHSTRLQPLVFIGDISYVTYLVHWPIINFVRYIQQKDAETLSIYGLTFFLINFKHSFLEAVLSVVIIFALSLLVHYCLEKQLLKLDFFVNLSITLLIIAACVALLPWTENQECFAMKTLPDTITKQLEFNSNPLNILTPLSELRCDFNETTANLTIQDGGIEYCSHKGNGTGRVLVIGNSLSIRAFLPIFKLFDGNYEEIRLFARHASAPLLNFAPFYTEAAVDMAREMNPDLIWIVQGMNEILFHGSDTSYDFSPQSLDRVIQNTMDQFKGLTKMVFVDLPYFITDKKIGKLIPRSMVYRKSLEEYLSVSLVEVENQLEEQRERLLNLNCTNCYFNDVQKALTNGEDRFYLYDKETYRPLIYDGSHIGLAGFERIQPLYKQRINQFYESLKLGDLVS</sequence>
<protein>
    <submittedName>
        <fullName evidence="5">Acyl_transf_3 domain-containing protein</fullName>
    </submittedName>
</protein>
<feature type="domain" description="SGNH" evidence="3">
    <location>
        <begin position="395"/>
        <end position="631"/>
    </location>
</feature>
<name>A0A1I7TQS1_9PELO</name>
<dbReference type="Pfam" id="PF01757">
    <property type="entry name" value="Acyl_transf_3"/>
    <property type="match status" value="1"/>
</dbReference>
<feature type="transmembrane region" description="Helical" evidence="1">
    <location>
        <begin position="310"/>
        <end position="328"/>
    </location>
</feature>
<keyword evidence="1" id="KW-1133">Transmembrane helix</keyword>
<dbReference type="PANTHER" id="PTHR23028:SF53">
    <property type="entry name" value="ACYL_TRANSF_3 DOMAIN-CONTAINING PROTEIN"/>
    <property type="match status" value="1"/>
</dbReference>
<feature type="transmembrane region" description="Helical" evidence="1">
    <location>
        <begin position="34"/>
        <end position="54"/>
    </location>
</feature>
<feature type="transmembrane region" description="Helical" evidence="1">
    <location>
        <begin position="337"/>
        <end position="357"/>
    </location>
</feature>
<keyword evidence="1" id="KW-0472">Membrane</keyword>
<keyword evidence="1" id="KW-0812">Transmembrane</keyword>
<dbReference type="GO" id="GO:0000271">
    <property type="term" value="P:polysaccharide biosynthetic process"/>
    <property type="evidence" value="ECO:0007669"/>
    <property type="project" value="TreeGrafter"/>
</dbReference>
<feature type="domain" description="Acyltransferase 3" evidence="2">
    <location>
        <begin position="9"/>
        <end position="210"/>
    </location>
</feature>
<dbReference type="PANTHER" id="PTHR23028">
    <property type="entry name" value="ACETYLTRANSFERASE"/>
    <property type="match status" value="1"/>
</dbReference>
<feature type="transmembrane region" description="Helical" evidence="1">
    <location>
        <begin position="75"/>
        <end position="95"/>
    </location>
</feature>
<dbReference type="Pfam" id="PF19040">
    <property type="entry name" value="SGNH"/>
    <property type="match status" value="1"/>
</dbReference>
<dbReference type="GO" id="GO:0016747">
    <property type="term" value="F:acyltransferase activity, transferring groups other than amino-acyl groups"/>
    <property type="evidence" value="ECO:0007669"/>
    <property type="project" value="InterPro"/>
</dbReference>
<dbReference type="WBParaSite" id="Csp11.Scaffold629.g10838.t1">
    <property type="protein sequence ID" value="Csp11.Scaffold629.g10838.t1"/>
    <property type="gene ID" value="Csp11.Scaffold629.g10838"/>
</dbReference>
<evidence type="ECO:0000259" key="3">
    <source>
        <dbReference type="Pfam" id="PF19040"/>
    </source>
</evidence>
<evidence type="ECO:0000256" key="1">
    <source>
        <dbReference type="SAM" id="Phobius"/>
    </source>
</evidence>
<dbReference type="InterPro" id="IPR050879">
    <property type="entry name" value="Acyltransferase_3"/>
</dbReference>
<accession>A0A1I7TQS1</accession>
<dbReference type="AlphaFoldDB" id="A0A1I7TQS1"/>
<evidence type="ECO:0000259" key="2">
    <source>
        <dbReference type="Pfam" id="PF01757"/>
    </source>
</evidence>
<keyword evidence="4" id="KW-1185">Reference proteome</keyword>
<evidence type="ECO:0000313" key="4">
    <source>
        <dbReference type="Proteomes" id="UP000095282"/>
    </source>
</evidence>
<dbReference type="GO" id="GO:0016020">
    <property type="term" value="C:membrane"/>
    <property type="evidence" value="ECO:0007669"/>
    <property type="project" value="TreeGrafter"/>
</dbReference>
<feature type="transmembrane region" description="Helical" evidence="1">
    <location>
        <begin position="143"/>
        <end position="159"/>
    </location>
</feature>